<proteinExistence type="predicted"/>
<feature type="domain" description="N-acetyltransferase" evidence="1">
    <location>
        <begin position="2"/>
        <end position="140"/>
    </location>
</feature>
<dbReference type="Proteomes" id="UP000293874">
    <property type="component" value="Unassembled WGS sequence"/>
</dbReference>
<dbReference type="CDD" id="cd04301">
    <property type="entry name" value="NAT_SF"/>
    <property type="match status" value="1"/>
</dbReference>
<organism evidence="2 3">
    <name type="scientific">Pseudobacter ginsenosidimutans</name>
    <dbReference type="NCBI Taxonomy" id="661488"/>
    <lineage>
        <taxon>Bacteria</taxon>
        <taxon>Pseudomonadati</taxon>
        <taxon>Bacteroidota</taxon>
        <taxon>Chitinophagia</taxon>
        <taxon>Chitinophagales</taxon>
        <taxon>Chitinophagaceae</taxon>
        <taxon>Pseudobacter</taxon>
    </lineage>
</organism>
<comment type="caution">
    <text evidence="2">The sequence shown here is derived from an EMBL/GenBank/DDBJ whole genome shotgun (WGS) entry which is preliminary data.</text>
</comment>
<evidence type="ECO:0000259" key="1">
    <source>
        <dbReference type="PROSITE" id="PS51186"/>
    </source>
</evidence>
<protein>
    <submittedName>
        <fullName evidence="2">Acetyltransferase (GNAT) family protein</fullName>
    </submittedName>
</protein>
<dbReference type="Pfam" id="PF00583">
    <property type="entry name" value="Acetyltransf_1"/>
    <property type="match status" value="1"/>
</dbReference>
<dbReference type="InterPro" id="IPR016181">
    <property type="entry name" value="Acyl_CoA_acyltransferase"/>
</dbReference>
<evidence type="ECO:0000313" key="3">
    <source>
        <dbReference type="Proteomes" id="UP000293874"/>
    </source>
</evidence>
<name>A0A4Q7MQG6_9BACT</name>
<gene>
    <name evidence="2" type="ORF">EV199_4886</name>
</gene>
<dbReference type="AlphaFoldDB" id="A0A4Q7MQG6"/>
<evidence type="ECO:0000313" key="2">
    <source>
        <dbReference type="EMBL" id="RZS69062.1"/>
    </source>
</evidence>
<keyword evidence="3" id="KW-1185">Reference proteome</keyword>
<dbReference type="OrthoDB" id="9789603at2"/>
<dbReference type="SUPFAM" id="SSF55729">
    <property type="entry name" value="Acyl-CoA N-acyltransferases (Nat)"/>
    <property type="match status" value="1"/>
</dbReference>
<dbReference type="InterPro" id="IPR000182">
    <property type="entry name" value="GNAT_dom"/>
</dbReference>
<keyword evidence="2" id="KW-0808">Transferase</keyword>
<dbReference type="RefSeq" id="WP_130543430.1">
    <property type="nucleotide sequence ID" value="NZ_CP042431.1"/>
</dbReference>
<dbReference type="PROSITE" id="PS51186">
    <property type="entry name" value="GNAT"/>
    <property type="match status" value="1"/>
</dbReference>
<sequence length="140" mass="16719">MYDIRFIPPEEWSSILPLLQILNNYTISEEILTERLEEMKNHRYQCIGVYDADKLIGITGVWILNKFYNGKHIEPDNVMVLPEYRNQQIGEMMMRWVHDYGRSQGCIVSELNAYVTNERGIRFWINQGYKILGFHFQKKL</sequence>
<reference evidence="2 3" key="1">
    <citation type="submission" date="2019-02" db="EMBL/GenBank/DDBJ databases">
        <title>Genomic Encyclopedia of Type Strains, Phase IV (KMG-IV): sequencing the most valuable type-strain genomes for metagenomic binning, comparative biology and taxonomic classification.</title>
        <authorList>
            <person name="Goeker M."/>
        </authorList>
    </citation>
    <scope>NUCLEOTIDE SEQUENCE [LARGE SCALE GENOMIC DNA]</scope>
    <source>
        <strain evidence="2 3">DSM 18116</strain>
    </source>
</reference>
<dbReference type="Gene3D" id="3.40.630.30">
    <property type="match status" value="1"/>
</dbReference>
<accession>A0A4Q7MQG6</accession>
<dbReference type="EMBL" id="SGXA01000003">
    <property type="protein sequence ID" value="RZS69062.1"/>
    <property type="molecule type" value="Genomic_DNA"/>
</dbReference>
<dbReference type="GO" id="GO:0016747">
    <property type="term" value="F:acyltransferase activity, transferring groups other than amino-acyl groups"/>
    <property type="evidence" value="ECO:0007669"/>
    <property type="project" value="InterPro"/>
</dbReference>